<dbReference type="InterPro" id="IPR038366">
    <property type="entry name" value="Znf_CppX_C4_sf"/>
</dbReference>
<feature type="domain" description="ClpX-type ZB" evidence="3">
    <location>
        <begin position="88"/>
        <end position="141"/>
    </location>
</feature>
<dbReference type="GO" id="GO:0008270">
    <property type="term" value="F:zinc ion binding"/>
    <property type="evidence" value="ECO:0007669"/>
    <property type="project" value="UniProtKB-UniRule"/>
</dbReference>
<evidence type="ECO:0000256" key="2">
    <source>
        <dbReference type="SAM" id="MobiDB-lite"/>
    </source>
</evidence>
<accession>A0A8J3W0A8</accession>
<feature type="binding site" evidence="1">
    <location>
        <position position="125"/>
    </location>
    <ligand>
        <name>Zn(2+)</name>
        <dbReference type="ChEBI" id="CHEBI:29105"/>
    </ligand>
</feature>
<feature type="binding site" evidence="1">
    <location>
        <position position="122"/>
    </location>
    <ligand>
        <name>Zn(2+)</name>
        <dbReference type="ChEBI" id="CHEBI:29105"/>
    </ligand>
</feature>
<feature type="compositionally biased region" description="Acidic residues" evidence="2">
    <location>
        <begin position="1"/>
        <end position="10"/>
    </location>
</feature>
<keyword evidence="5" id="KW-1185">Reference proteome</keyword>
<dbReference type="SUPFAM" id="SSF57716">
    <property type="entry name" value="Glucocorticoid receptor-like (DNA-binding domain)"/>
    <property type="match status" value="1"/>
</dbReference>
<dbReference type="Gene3D" id="6.20.220.10">
    <property type="entry name" value="ClpX chaperone, C4-type zinc finger domain"/>
    <property type="match status" value="1"/>
</dbReference>
<dbReference type="Proteomes" id="UP000610966">
    <property type="component" value="Unassembled WGS sequence"/>
</dbReference>
<dbReference type="PROSITE" id="PS51902">
    <property type="entry name" value="CLPX_ZB"/>
    <property type="match status" value="1"/>
</dbReference>
<dbReference type="Pfam" id="PF06689">
    <property type="entry name" value="zf-C4_ClpX"/>
    <property type="match status" value="1"/>
</dbReference>
<evidence type="ECO:0000313" key="4">
    <source>
        <dbReference type="EMBL" id="GIH70878.1"/>
    </source>
</evidence>
<dbReference type="GO" id="GO:0046983">
    <property type="term" value="F:protein dimerization activity"/>
    <property type="evidence" value="ECO:0007669"/>
    <property type="project" value="UniProtKB-UniRule"/>
</dbReference>
<dbReference type="GO" id="GO:0051082">
    <property type="term" value="F:unfolded protein binding"/>
    <property type="evidence" value="ECO:0007669"/>
    <property type="project" value="UniProtKB-UniRule"/>
</dbReference>
<dbReference type="InterPro" id="IPR059188">
    <property type="entry name" value="Znf_CLPX-like"/>
</dbReference>
<keyword evidence="1" id="KW-0143">Chaperone</keyword>
<feature type="binding site" evidence="1">
    <location>
        <position position="103"/>
    </location>
    <ligand>
        <name>Zn(2+)</name>
        <dbReference type="ChEBI" id="CHEBI:29105"/>
    </ligand>
</feature>
<feature type="binding site" evidence="1">
    <location>
        <position position="100"/>
    </location>
    <ligand>
        <name>Zn(2+)</name>
        <dbReference type="ChEBI" id="CHEBI:29105"/>
    </ligand>
</feature>
<dbReference type="InterPro" id="IPR010603">
    <property type="entry name" value="Znf_CppX_C4"/>
</dbReference>
<dbReference type="RefSeq" id="WP_204016578.1">
    <property type="nucleotide sequence ID" value="NZ_BOOG01000026.1"/>
</dbReference>
<comment type="similarity">
    <text evidence="1">Belongs to the ClpX chaperone family.</text>
</comment>
<dbReference type="GO" id="GO:0006457">
    <property type="term" value="P:protein folding"/>
    <property type="evidence" value="ECO:0007669"/>
    <property type="project" value="UniProtKB-UniRule"/>
</dbReference>
<sequence length="141" mass="15575">MEPSDLEPSDLLERARSRSTDPADPLETLSAAIALGAELPGGADPLIDLAVREARDAGLSWAAVIERFRLIRHPVRPRRFAPAFAHRHLANRRRKRDAACSFCRRPPGPRVHMVHGEGGRICDRCVTLAGQIVAGFDRRGR</sequence>
<gene>
    <name evidence="4" type="ORF">Mth01_31310</name>
</gene>
<organism evidence="4 5">
    <name type="scientific">Sphaerimonospora thailandensis</name>
    <dbReference type="NCBI Taxonomy" id="795644"/>
    <lineage>
        <taxon>Bacteria</taxon>
        <taxon>Bacillati</taxon>
        <taxon>Actinomycetota</taxon>
        <taxon>Actinomycetes</taxon>
        <taxon>Streptosporangiales</taxon>
        <taxon>Streptosporangiaceae</taxon>
        <taxon>Sphaerimonospora</taxon>
    </lineage>
</organism>
<evidence type="ECO:0000313" key="5">
    <source>
        <dbReference type="Proteomes" id="UP000610966"/>
    </source>
</evidence>
<keyword evidence="1" id="KW-0479">Metal-binding</keyword>
<evidence type="ECO:0000259" key="3">
    <source>
        <dbReference type="PROSITE" id="PS51902"/>
    </source>
</evidence>
<protein>
    <recommendedName>
        <fullName evidence="3">ClpX-type ZB domain-containing protein</fullName>
    </recommendedName>
</protein>
<name>A0A8J3W0A8_9ACTN</name>
<proteinExistence type="inferred from homology"/>
<keyword evidence="1" id="KW-0862">Zinc</keyword>
<comment type="caution">
    <text evidence="4">The sequence shown here is derived from an EMBL/GenBank/DDBJ whole genome shotgun (WGS) entry which is preliminary data.</text>
</comment>
<feature type="region of interest" description="Disordered" evidence="2">
    <location>
        <begin position="1"/>
        <end position="24"/>
    </location>
</feature>
<dbReference type="SMART" id="SM00994">
    <property type="entry name" value="zf-C4_ClpX"/>
    <property type="match status" value="1"/>
</dbReference>
<reference evidence="4" key="1">
    <citation type="submission" date="2021-01" db="EMBL/GenBank/DDBJ databases">
        <title>Whole genome shotgun sequence of Sphaerimonospora thailandensis NBRC 107569.</title>
        <authorList>
            <person name="Komaki H."/>
            <person name="Tamura T."/>
        </authorList>
    </citation>
    <scope>NUCLEOTIDE SEQUENCE</scope>
    <source>
        <strain evidence="4">NBRC 107569</strain>
    </source>
</reference>
<evidence type="ECO:0000256" key="1">
    <source>
        <dbReference type="PROSITE-ProRule" id="PRU01250"/>
    </source>
</evidence>
<feature type="compositionally biased region" description="Basic and acidic residues" evidence="2">
    <location>
        <begin position="11"/>
        <end position="21"/>
    </location>
</feature>
<dbReference type="AlphaFoldDB" id="A0A8J3W0A8"/>
<dbReference type="EMBL" id="BOOG01000026">
    <property type="protein sequence ID" value="GIH70878.1"/>
    <property type="molecule type" value="Genomic_DNA"/>
</dbReference>